<reference evidence="1" key="1">
    <citation type="submission" date="2023-10" db="EMBL/GenBank/DDBJ databases">
        <title>Chromosome-level genome of the transformable northern wattle, Acacia crassicarpa.</title>
        <authorList>
            <person name="Massaro I."/>
            <person name="Sinha N.R."/>
            <person name="Poethig S."/>
            <person name="Leichty A.R."/>
        </authorList>
    </citation>
    <scope>NUCLEOTIDE SEQUENCE</scope>
    <source>
        <strain evidence="1">Acra3RX</strain>
        <tissue evidence="1">Leaf</tissue>
    </source>
</reference>
<comment type="caution">
    <text evidence="1">The sequence shown here is derived from an EMBL/GenBank/DDBJ whole genome shotgun (WGS) entry which is preliminary data.</text>
</comment>
<evidence type="ECO:0000313" key="2">
    <source>
        <dbReference type="Proteomes" id="UP001293593"/>
    </source>
</evidence>
<protein>
    <submittedName>
        <fullName evidence="1">Uncharacterized protein</fullName>
    </submittedName>
</protein>
<accession>A0AAE1JRD8</accession>
<proteinExistence type="predicted"/>
<dbReference type="AlphaFoldDB" id="A0AAE1JRD8"/>
<dbReference type="EMBL" id="JAWXYG010000004">
    <property type="protein sequence ID" value="KAK4275802.1"/>
    <property type="molecule type" value="Genomic_DNA"/>
</dbReference>
<organism evidence="1 2">
    <name type="scientific">Acacia crassicarpa</name>
    <name type="common">northern wattle</name>
    <dbReference type="NCBI Taxonomy" id="499986"/>
    <lineage>
        <taxon>Eukaryota</taxon>
        <taxon>Viridiplantae</taxon>
        <taxon>Streptophyta</taxon>
        <taxon>Embryophyta</taxon>
        <taxon>Tracheophyta</taxon>
        <taxon>Spermatophyta</taxon>
        <taxon>Magnoliopsida</taxon>
        <taxon>eudicotyledons</taxon>
        <taxon>Gunneridae</taxon>
        <taxon>Pentapetalae</taxon>
        <taxon>rosids</taxon>
        <taxon>fabids</taxon>
        <taxon>Fabales</taxon>
        <taxon>Fabaceae</taxon>
        <taxon>Caesalpinioideae</taxon>
        <taxon>mimosoid clade</taxon>
        <taxon>Acacieae</taxon>
        <taxon>Acacia</taxon>
    </lineage>
</organism>
<gene>
    <name evidence="1" type="ORF">QN277_018824</name>
</gene>
<keyword evidence="2" id="KW-1185">Reference proteome</keyword>
<sequence>MSVLGSVGSLILVRWDLASHGKGVRCGTGVCQFRFEAMWLTHESFVDFLSCCWLEQDDLAKMLEDTQSALMDWNREKFGLIEKEKRVLVASLNGIQKSPRYHTSLFLHALERDIQRELDVLLRREEIKWFQKARTEWITKGDRNCRYYHLKATMRKRRNSILMLKNDGGEWIEDEMALKSLVTEYFQKLYQDEGVNASWISTMT</sequence>
<dbReference type="Proteomes" id="UP001293593">
    <property type="component" value="Unassembled WGS sequence"/>
</dbReference>
<evidence type="ECO:0000313" key="1">
    <source>
        <dbReference type="EMBL" id="KAK4275802.1"/>
    </source>
</evidence>
<name>A0AAE1JRD8_9FABA</name>